<dbReference type="RefSeq" id="WP_377498690.1">
    <property type="nucleotide sequence ID" value="NZ_JBHMDO010000038.1"/>
</dbReference>
<evidence type="ECO:0000313" key="2">
    <source>
        <dbReference type="EMBL" id="MFB9328918.1"/>
    </source>
</evidence>
<proteinExistence type="predicted"/>
<sequence>MYQSRPSKGISLILMAVSALLGIYGIIEIPFIFVKLIWGVIAFGMCMGLTSSETFKCSNNMDTCLSGGNQGDRPTKPKDCMNVLFL</sequence>
<protein>
    <submittedName>
        <fullName evidence="2">Uncharacterized protein</fullName>
    </submittedName>
</protein>
<feature type="transmembrane region" description="Helical" evidence="1">
    <location>
        <begin position="9"/>
        <end position="27"/>
    </location>
</feature>
<keyword evidence="3" id="KW-1185">Reference proteome</keyword>
<organism evidence="2 3">
    <name type="scientific">Paenibacillus aurantiacus</name>
    <dbReference type="NCBI Taxonomy" id="1936118"/>
    <lineage>
        <taxon>Bacteria</taxon>
        <taxon>Bacillati</taxon>
        <taxon>Bacillota</taxon>
        <taxon>Bacilli</taxon>
        <taxon>Bacillales</taxon>
        <taxon>Paenibacillaceae</taxon>
        <taxon>Paenibacillus</taxon>
    </lineage>
</organism>
<evidence type="ECO:0000313" key="3">
    <source>
        <dbReference type="Proteomes" id="UP001589747"/>
    </source>
</evidence>
<dbReference type="EMBL" id="JBHMDO010000038">
    <property type="protein sequence ID" value="MFB9328918.1"/>
    <property type="molecule type" value="Genomic_DNA"/>
</dbReference>
<keyword evidence="1" id="KW-0812">Transmembrane</keyword>
<gene>
    <name evidence="2" type="ORF">ACFFSY_23530</name>
</gene>
<name>A0ABV5KWV3_9BACL</name>
<dbReference type="Proteomes" id="UP001589747">
    <property type="component" value="Unassembled WGS sequence"/>
</dbReference>
<reference evidence="2 3" key="1">
    <citation type="submission" date="2024-09" db="EMBL/GenBank/DDBJ databases">
        <authorList>
            <person name="Sun Q."/>
            <person name="Mori K."/>
        </authorList>
    </citation>
    <scope>NUCLEOTIDE SEQUENCE [LARGE SCALE GENOMIC DNA]</scope>
    <source>
        <strain evidence="2 3">TISTR 2452</strain>
    </source>
</reference>
<keyword evidence="1" id="KW-1133">Transmembrane helix</keyword>
<keyword evidence="1" id="KW-0472">Membrane</keyword>
<comment type="caution">
    <text evidence="2">The sequence shown here is derived from an EMBL/GenBank/DDBJ whole genome shotgun (WGS) entry which is preliminary data.</text>
</comment>
<accession>A0ABV5KWV3</accession>
<evidence type="ECO:0000256" key="1">
    <source>
        <dbReference type="SAM" id="Phobius"/>
    </source>
</evidence>